<gene>
    <name evidence="1" type="ordered locus">Deba_2156</name>
</gene>
<dbReference type="Proteomes" id="UP000009047">
    <property type="component" value="Chromosome"/>
</dbReference>
<dbReference type="STRING" id="644282.Deba_2156"/>
<evidence type="ECO:0008006" key="3">
    <source>
        <dbReference type="Google" id="ProtNLM"/>
    </source>
</evidence>
<accession>E1QIX8</accession>
<dbReference type="AlphaFoldDB" id="E1QIX8"/>
<proteinExistence type="predicted"/>
<dbReference type="eggNOG" id="COG0527">
    <property type="taxonomic scope" value="Bacteria"/>
</dbReference>
<keyword evidence="2" id="KW-1185">Reference proteome</keyword>
<reference evidence="1 2" key="1">
    <citation type="journal article" date="2010" name="Stand. Genomic Sci.">
        <title>Complete genome sequence of Desulfarculus baarsii type strain (2st14).</title>
        <authorList>
            <person name="Sun H."/>
            <person name="Spring S."/>
            <person name="Lapidus A."/>
            <person name="Davenport K."/>
            <person name="Del Rio T.G."/>
            <person name="Tice H."/>
            <person name="Nolan M."/>
            <person name="Copeland A."/>
            <person name="Cheng J.F."/>
            <person name="Lucas S."/>
            <person name="Tapia R."/>
            <person name="Goodwin L."/>
            <person name="Pitluck S."/>
            <person name="Ivanova N."/>
            <person name="Pagani I."/>
            <person name="Mavromatis K."/>
            <person name="Ovchinnikova G."/>
            <person name="Pati A."/>
            <person name="Chen A."/>
            <person name="Palaniappan K."/>
            <person name="Hauser L."/>
            <person name="Chang Y.J."/>
            <person name="Jeffries C.D."/>
            <person name="Detter J.C."/>
            <person name="Han C."/>
            <person name="Rohde M."/>
            <person name="Brambilla E."/>
            <person name="Goker M."/>
            <person name="Woyke T."/>
            <person name="Bristow J."/>
            <person name="Eisen J.A."/>
            <person name="Markowitz V."/>
            <person name="Hugenholtz P."/>
            <person name="Kyrpides N.C."/>
            <person name="Klenk H.P."/>
            <person name="Land M."/>
        </authorList>
    </citation>
    <scope>NUCLEOTIDE SEQUENCE [LARGE SCALE GENOMIC DNA]</scope>
    <source>
        <strain evidence="2">ATCC 33931 / DSM 2075 / LMG 7858 / VKM B-1802 / 2st14</strain>
    </source>
</reference>
<name>E1QIX8_DESB2</name>
<dbReference type="HOGENOM" id="CLU_1641029_0_0_7"/>
<dbReference type="EMBL" id="CP002085">
    <property type="protein sequence ID" value="ADK85521.1"/>
    <property type="molecule type" value="Genomic_DNA"/>
</dbReference>
<dbReference type="KEGG" id="dbr:Deba_2156"/>
<dbReference type="OrthoDB" id="5422779at2"/>
<organism evidence="1 2">
    <name type="scientific">Desulfarculus baarsii (strain ATCC 33931 / DSM 2075 / LMG 7858 / VKM B-1802 / 2st14)</name>
    <dbReference type="NCBI Taxonomy" id="644282"/>
    <lineage>
        <taxon>Bacteria</taxon>
        <taxon>Pseudomonadati</taxon>
        <taxon>Thermodesulfobacteriota</taxon>
        <taxon>Desulfarculia</taxon>
        <taxon>Desulfarculales</taxon>
        <taxon>Desulfarculaceae</taxon>
        <taxon>Desulfarculus</taxon>
    </lineage>
</organism>
<protein>
    <recommendedName>
        <fullName evidence="3">Aspartate kinase</fullName>
    </recommendedName>
</protein>
<sequence>METVAVYNEHPVKVYGVKLIENLLLLEASGRQHDLPALALAAQDIDQRFRPALLMASWPDDAPRLCFCLERAQAAELERALERAGLTIDQRRPASLIHLQGPHFGDRFGIVALALDGLVLAGVEALAVAAAVHSLFVVVEPSLAERATRGLRDHFSPAGEA</sequence>
<evidence type="ECO:0000313" key="1">
    <source>
        <dbReference type="EMBL" id="ADK85521.1"/>
    </source>
</evidence>
<dbReference type="RefSeq" id="WP_013258962.1">
    <property type="nucleotide sequence ID" value="NC_014365.1"/>
</dbReference>
<evidence type="ECO:0000313" key="2">
    <source>
        <dbReference type="Proteomes" id="UP000009047"/>
    </source>
</evidence>